<evidence type="ECO:0000256" key="3">
    <source>
        <dbReference type="ARBA" id="ARBA00022490"/>
    </source>
</evidence>
<dbReference type="GO" id="GO:0031071">
    <property type="term" value="F:cysteine desulfurase activity"/>
    <property type="evidence" value="ECO:0007669"/>
    <property type="project" value="UniProtKB-UniRule"/>
</dbReference>
<dbReference type="Gene3D" id="3.90.1150.10">
    <property type="entry name" value="Aspartate Aminotransferase, domain 1"/>
    <property type="match status" value="1"/>
</dbReference>
<feature type="domain" description="Aminotransferase class V" evidence="12">
    <location>
        <begin position="6"/>
        <end position="368"/>
    </location>
</feature>
<comment type="subunit">
    <text evidence="10">Homodimer. Forms a heterotetramer with IscU, interacts with other sulfur acceptors.</text>
</comment>
<gene>
    <name evidence="13" type="primary">nifS</name>
    <name evidence="10" type="synonym">iscS</name>
    <name evidence="13" type="ORF">AULFYP135_00088</name>
</gene>
<dbReference type="Gene3D" id="3.40.640.10">
    <property type="entry name" value="Type I PLP-dependent aspartate aminotransferase-like (Major domain)"/>
    <property type="match status" value="1"/>
</dbReference>
<dbReference type="InterPro" id="IPR015421">
    <property type="entry name" value="PyrdxlP-dep_Trfase_major"/>
</dbReference>
<dbReference type="EC" id="2.8.1.7" evidence="10"/>
<dbReference type="InterPro" id="IPR000192">
    <property type="entry name" value="Aminotrans_V_dom"/>
</dbReference>
<dbReference type="InterPro" id="IPR016454">
    <property type="entry name" value="Cysteine_dSase"/>
</dbReference>
<evidence type="ECO:0000256" key="4">
    <source>
        <dbReference type="ARBA" id="ARBA00022679"/>
    </source>
</evidence>
<dbReference type="GO" id="GO:0030170">
    <property type="term" value="F:pyridoxal phosphate binding"/>
    <property type="evidence" value="ECO:0007669"/>
    <property type="project" value="UniProtKB-UniRule"/>
</dbReference>
<dbReference type="Gene3D" id="1.10.260.50">
    <property type="match status" value="1"/>
</dbReference>
<sequence>MEKRFVYADNAATTQVSPRVLEAMLPFYKEEYGNPSSVYSIGRQAKEALDKARRQVADALGAQPGEIYFTGCGSESDNWALKGAAAQMKKKGKNHIITTVFEHHAILHTAQALEKQGFEVTYLPVDEYGLLTAKDVENALREDTGLVSIMYANNEIGTILPIPEIGALCRKKGILFHTDAVQAVGNVKIDVKAQNIDMLSLSAHKLHGPKGVGALYVRKGVVLPNFMDGGAQERGHRAGTENVAGIVGLGVAITDAVGNLEERTARERDLRDQLIHGILSAIPHSRLNGHPTQRLPGNANLSFEGVEGEALLLWLDMSGICASSGSACTSGSLDPSHVLLSIGLPHEIAHGSLRLTLGDTSTQEDVDYILATLPPIVEKLRAMSPVWEEIAAADARA</sequence>
<dbReference type="GO" id="GO:0051537">
    <property type="term" value="F:2 iron, 2 sulfur cluster binding"/>
    <property type="evidence" value="ECO:0007669"/>
    <property type="project" value="UniProtKB-UniRule"/>
</dbReference>
<dbReference type="PIRSF" id="PIRSF005572">
    <property type="entry name" value="NifS"/>
    <property type="match status" value="1"/>
</dbReference>
<dbReference type="HAMAP" id="MF_00331">
    <property type="entry name" value="Cys_desulf_IscS"/>
    <property type="match status" value="1"/>
</dbReference>
<dbReference type="FunFam" id="3.40.640.10:FF:000084">
    <property type="entry name" value="IscS-like cysteine desulfurase"/>
    <property type="match status" value="1"/>
</dbReference>
<dbReference type="UniPathway" id="UPA00266"/>
<dbReference type="GO" id="GO:0044571">
    <property type="term" value="P:[2Fe-2S] cluster assembly"/>
    <property type="evidence" value="ECO:0007669"/>
    <property type="project" value="UniProtKB-UniRule"/>
</dbReference>
<comment type="function">
    <text evidence="10">Master enzyme that delivers sulfur to a number of partners involved in Fe-S cluster assembly, tRNA modification or cofactor biosynthesis. Catalyzes the removal of elemental sulfur atoms from cysteine to produce alanine. Functions as a sulfur delivery protein for Fe-S cluster synthesis onto IscU, an Fe-S scaffold assembly protein, as well as other S acceptor proteins.</text>
</comment>
<feature type="binding site" evidence="10">
    <location>
        <position position="240"/>
    </location>
    <ligand>
        <name>pyridoxal 5'-phosphate</name>
        <dbReference type="ChEBI" id="CHEBI:597326"/>
    </ligand>
</feature>
<evidence type="ECO:0000259" key="12">
    <source>
        <dbReference type="Pfam" id="PF00266"/>
    </source>
</evidence>
<dbReference type="GO" id="GO:0046872">
    <property type="term" value="F:metal ion binding"/>
    <property type="evidence" value="ECO:0007669"/>
    <property type="project" value="UniProtKB-KW"/>
</dbReference>
<keyword evidence="7 10" id="KW-0408">Iron</keyword>
<dbReference type="SUPFAM" id="SSF53383">
    <property type="entry name" value="PLP-dependent transferases"/>
    <property type="match status" value="1"/>
</dbReference>
<keyword evidence="8 10" id="KW-0411">Iron-sulfur</keyword>
<dbReference type="PANTHER" id="PTHR11601">
    <property type="entry name" value="CYSTEINE DESULFURYLASE FAMILY MEMBER"/>
    <property type="match status" value="1"/>
</dbReference>
<organism evidence="13">
    <name type="scientific">uncultured Anaerotruncus sp</name>
    <dbReference type="NCBI Taxonomy" id="905011"/>
    <lineage>
        <taxon>Bacteria</taxon>
        <taxon>Bacillati</taxon>
        <taxon>Bacillota</taxon>
        <taxon>Clostridia</taxon>
        <taxon>Eubacteriales</taxon>
        <taxon>Oscillospiraceae</taxon>
        <taxon>Anaerotruncus</taxon>
        <taxon>environmental samples</taxon>
    </lineage>
</organism>
<keyword evidence="4 10" id="KW-0808">Transferase</keyword>
<evidence type="ECO:0000256" key="2">
    <source>
        <dbReference type="ARBA" id="ARBA00006490"/>
    </source>
</evidence>
<dbReference type="AlphaFoldDB" id="A0A6N2QZ61"/>
<keyword evidence="6 10" id="KW-0663">Pyridoxal phosphate</keyword>
<feature type="active site" description="Cysteine persulfide intermediate" evidence="10">
    <location>
        <position position="328"/>
    </location>
</feature>
<evidence type="ECO:0000313" key="13">
    <source>
        <dbReference type="EMBL" id="VYS73508.1"/>
    </source>
</evidence>
<feature type="binding site" evidence="10">
    <location>
        <position position="182"/>
    </location>
    <ligand>
        <name>pyridoxal 5'-phosphate</name>
        <dbReference type="ChEBI" id="CHEBI:597326"/>
    </ligand>
</feature>
<keyword evidence="3 10" id="KW-0963">Cytoplasm</keyword>
<comment type="subcellular location">
    <subcellularLocation>
        <location evidence="10">Cytoplasm</location>
    </subcellularLocation>
</comment>
<evidence type="ECO:0000256" key="1">
    <source>
        <dbReference type="ARBA" id="ARBA00001933"/>
    </source>
</evidence>
<dbReference type="NCBIfam" id="NF002806">
    <property type="entry name" value="PRK02948.1"/>
    <property type="match status" value="1"/>
</dbReference>
<dbReference type="Pfam" id="PF00266">
    <property type="entry name" value="Aminotran_5"/>
    <property type="match status" value="1"/>
</dbReference>
<feature type="binding site" evidence="10">
    <location>
        <begin position="202"/>
        <end position="204"/>
    </location>
    <ligand>
        <name>pyridoxal 5'-phosphate</name>
        <dbReference type="ChEBI" id="CHEBI:597326"/>
    </ligand>
</feature>
<evidence type="ECO:0000256" key="9">
    <source>
        <dbReference type="ARBA" id="ARBA00050776"/>
    </source>
</evidence>
<dbReference type="EMBL" id="CACRSL010000003">
    <property type="protein sequence ID" value="VYS73508.1"/>
    <property type="molecule type" value="Genomic_DNA"/>
</dbReference>
<dbReference type="PROSITE" id="PS00595">
    <property type="entry name" value="AA_TRANSFER_CLASS_5"/>
    <property type="match status" value="1"/>
</dbReference>
<comment type="cofactor">
    <cofactor evidence="1 10 11">
        <name>pyridoxal 5'-phosphate</name>
        <dbReference type="ChEBI" id="CHEBI:597326"/>
    </cofactor>
</comment>
<keyword evidence="5 10" id="KW-0479">Metal-binding</keyword>
<evidence type="ECO:0000256" key="6">
    <source>
        <dbReference type="ARBA" id="ARBA00022898"/>
    </source>
</evidence>
<dbReference type="InterPro" id="IPR010240">
    <property type="entry name" value="Cys_deSase_IscS"/>
</dbReference>
<comment type="pathway">
    <text evidence="10">Cofactor biosynthesis; iron-sulfur cluster biosynthesis.</text>
</comment>
<dbReference type="InterPro" id="IPR015422">
    <property type="entry name" value="PyrdxlP-dep_Trfase_small"/>
</dbReference>
<dbReference type="NCBIfam" id="TIGR03402">
    <property type="entry name" value="FeS_nifS"/>
    <property type="match status" value="1"/>
</dbReference>
<protein>
    <recommendedName>
        <fullName evidence="10">Cysteine desulfurase IscS</fullName>
        <ecNumber evidence="10">2.8.1.7</ecNumber>
    </recommendedName>
</protein>
<dbReference type="InterPro" id="IPR017772">
    <property type="entry name" value="Cys_deSase_NifS_bac/arc"/>
</dbReference>
<name>A0A6N2QZ61_9FIRM</name>
<feature type="binding site" description="via persulfide group" evidence="10">
    <location>
        <position position="328"/>
    </location>
    <ligand>
        <name>[2Fe-2S] cluster</name>
        <dbReference type="ChEBI" id="CHEBI:190135"/>
        <note>ligand shared with IscU</note>
    </ligand>
</feature>
<evidence type="ECO:0000256" key="5">
    <source>
        <dbReference type="ARBA" id="ARBA00022723"/>
    </source>
</evidence>
<dbReference type="InterPro" id="IPR020578">
    <property type="entry name" value="Aminotrans_V_PyrdxlP_BS"/>
</dbReference>
<accession>A0A6N2QZ61</accession>
<feature type="binding site" evidence="10">
    <location>
        <begin position="73"/>
        <end position="74"/>
    </location>
    <ligand>
        <name>pyridoxal 5'-phosphate</name>
        <dbReference type="ChEBI" id="CHEBI:597326"/>
    </ligand>
</feature>
<evidence type="ECO:0000256" key="11">
    <source>
        <dbReference type="RuleBase" id="RU004504"/>
    </source>
</evidence>
<dbReference type="PANTHER" id="PTHR11601:SF34">
    <property type="entry name" value="CYSTEINE DESULFURASE"/>
    <property type="match status" value="1"/>
</dbReference>
<dbReference type="GO" id="GO:1990221">
    <property type="term" value="C:L-cysteine desulfurase complex"/>
    <property type="evidence" value="ECO:0007669"/>
    <property type="project" value="UniProtKB-ARBA"/>
</dbReference>
<feature type="modified residue" description="N6-(pyridoxal phosphate)lysine" evidence="10">
    <location>
        <position position="205"/>
    </location>
</feature>
<evidence type="ECO:0000256" key="7">
    <source>
        <dbReference type="ARBA" id="ARBA00023004"/>
    </source>
</evidence>
<dbReference type="GO" id="GO:0006520">
    <property type="term" value="P:amino acid metabolic process"/>
    <property type="evidence" value="ECO:0007669"/>
    <property type="project" value="InterPro"/>
</dbReference>
<feature type="binding site" evidence="10">
    <location>
        <position position="154"/>
    </location>
    <ligand>
        <name>pyridoxal 5'-phosphate</name>
        <dbReference type="ChEBI" id="CHEBI:597326"/>
    </ligand>
</feature>
<evidence type="ECO:0000256" key="8">
    <source>
        <dbReference type="ARBA" id="ARBA00023014"/>
    </source>
</evidence>
<comment type="catalytic activity">
    <reaction evidence="9 10">
        <text>(sulfur carrier)-H + L-cysteine = (sulfur carrier)-SH + L-alanine</text>
        <dbReference type="Rhea" id="RHEA:43892"/>
        <dbReference type="Rhea" id="RHEA-COMP:14737"/>
        <dbReference type="Rhea" id="RHEA-COMP:14739"/>
        <dbReference type="ChEBI" id="CHEBI:29917"/>
        <dbReference type="ChEBI" id="CHEBI:35235"/>
        <dbReference type="ChEBI" id="CHEBI:57972"/>
        <dbReference type="ChEBI" id="CHEBI:64428"/>
        <dbReference type="EC" id="2.8.1.7"/>
    </reaction>
</comment>
<proteinExistence type="inferred from homology"/>
<evidence type="ECO:0000256" key="10">
    <source>
        <dbReference type="HAMAP-Rule" id="MF_00331"/>
    </source>
</evidence>
<keyword evidence="10" id="KW-0001">2Fe-2S</keyword>
<comment type="similarity">
    <text evidence="2 10">Belongs to the class-V pyridoxal-phosphate-dependent aminotransferase family. NifS/IscS subfamily.</text>
</comment>
<reference evidence="13" key="1">
    <citation type="submission" date="2019-11" db="EMBL/GenBank/DDBJ databases">
        <authorList>
            <person name="Feng L."/>
        </authorList>
    </citation>
    <scope>NUCLEOTIDE SEQUENCE</scope>
    <source>
        <strain evidence="13">AundefinedLFYP135</strain>
    </source>
</reference>
<dbReference type="InterPro" id="IPR015424">
    <property type="entry name" value="PyrdxlP-dep_Trfase"/>
</dbReference>